<dbReference type="GO" id="GO:0005737">
    <property type="term" value="C:cytoplasm"/>
    <property type="evidence" value="ECO:0007669"/>
    <property type="project" value="TreeGrafter"/>
</dbReference>
<feature type="domain" description="Malate synthase N-terminal" evidence="1">
    <location>
        <begin position="10"/>
        <end position="71"/>
    </location>
</feature>
<protein>
    <submittedName>
        <fullName evidence="2">Malate synthase</fullName>
        <ecNumber evidence="2">2.3.3.9</ecNumber>
    </submittedName>
</protein>
<dbReference type="Proteomes" id="UP000254938">
    <property type="component" value="Unassembled WGS sequence"/>
</dbReference>
<dbReference type="InterPro" id="IPR048356">
    <property type="entry name" value="MS_N"/>
</dbReference>
<accession>A0A377TI80</accession>
<keyword evidence="2" id="KW-0808">Transferase</keyword>
<dbReference type="InterPro" id="IPR046363">
    <property type="entry name" value="MS_N_TIM-barrel_dom"/>
</dbReference>
<dbReference type="EC" id="2.3.3.9" evidence="2"/>
<evidence type="ECO:0000313" key="3">
    <source>
        <dbReference type="Proteomes" id="UP000254938"/>
    </source>
</evidence>
<dbReference type="GO" id="GO:0004474">
    <property type="term" value="F:malate synthase activity"/>
    <property type="evidence" value="ECO:0007669"/>
    <property type="project" value="UniProtKB-EC"/>
</dbReference>
<dbReference type="Gene3D" id="3.20.20.360">
    <property type="entry name" value="Malate synthase, domain 3"/>
    <property type="match status" value="1"/>
</dbReference>
<dbReference type="InterPro" id="IPR011076">
    <property type="entry name" value="Malate_synth_sf"/>
</dbReference>
<dbReference type="AlphaFoldDB" id="A0A377TI80"/>
<gene>
    <name evidence="2" type="primary">aceB_1</name>
    <name evidence="2" type="ORF">NCTC9140_01043</name>
</gene>
<proteinExistence type="predicted"/>
<dbReference type="EMBL" id="UGKQ01000007">
    <property type="protein sequence ID" value="STS79365.1"/>
    <property type="molecule type" value="Genomic_DNA"/>
</dbReference>
<organism evidence="2 3">
    <name type="scientific">Klebsiella pneumoniae</name>
    <dbReference type="NCBI Taxonomy" id="573"/>
    <lineage>
        <taxon>Bacteria</taxon>
        <taxon>Pseudomonadati</taxon>
        <taxon>Pseudomonadota</taxon>
        <taxon>Gammaproteobacteria</taxon>
        <taxon>Enterobacterales</taxon>
        <taxon>Enterobacteriaceae</taxon>
        <taxon>Klebsiella/Raoultella group</taxon>
        <taxon>Klebsiella</taxon>
        <taxon>Klebsiella pneumoniae complex</taxon>
    </lineage>
</organism>
<reference evidence="2 3" key="1">
    <citation type="submission" date="2018-06" db="EMBL/GenBank/DDBJ databases">
        <authorList>
            <consortium name="Pathogen Informatics"/>
            <person name="Doyle S."/>
        </authorList>
    </citation>
    <scope>NUCLEOTIDE SEQUENCE [LARGE SCALE GENOMIC DNA]</scope>
    <source>
        <strain evidence="2 3">NCTC9140</strain>
    </source>
</reference>
<evidence type="ECO:0000259" key="1">
    <source>
        <dbReference type="Pfam" id="PF20656"/>
    </source>
</evidence>
<dbReference type="SUPFAM" id="SSF51645">
    <property type="entry name" value="Malate synthase G"/>
    <property type="match status" value="1"/>
</dbReference>
<dbReference type="Pfam" id="PF20656">
    <property type="entry name" value="MS_N"/>
    <property type="match status" value="1"/>
</dbReference>
<name>A0A377TI80_KLEPN</name>
<keyword evidence="2" id="KW-0012">Acyltransferase</keyword>
<dbReference type="PANTHER" id="PTHR42902:SF1">
    <property type="entry name" value="MALATE SYNTHASE 1-RELATED"/>
    <property type="match status" value="1"/>
</dbReference>
<evidence type="ECO:0000313" key="2">
    <source>
        <dbReference type="EMBL" id="STS79365.1"/>
    </source>
</evidence>
<dbReference type="InterPro" id="IPR006252">
    <property type="entry name" value="Malate_synthA"/>
</dbReference>
<dbReference type="PANTHER" id="PTHR42902">
    <property type="entry name" value="MALATE SYNTHASE"/>
    <property type="match status" value="1"/>
</dbReference>
<dbReference type="GO" id="GO:0006097">
    <property type="term" value="P:glyoxylate cycle"/>
    <property type="evidence" value="ECO:0007669"/>
    <property type="project" value="InterPro"/>
</dbReference>
<sequence>MTQQATITDELAFSQPYGEQEKQILTPEAVEFLTELVSRFTPARNKLLAARLQQQQAIDDGQLPDFISETDSIRNGDWTIRGIRLICRIAALKSPAPSSARWSLTR</sequence>